<protein>
    <recommendedName>
        <fullName evidence="9">Ascorbate-specific PTS system EIIA component</fullName>
    </recommendedName>
    <alternativeName>
        <fullName evidence="10">Ascorbate-specific phosphotransferase enzyme IIA component</fullName>
    </alternativeName>
</protein>
<proteinExistence type="predicted"/>
<dbReference type="EMBL" id="CP024870">
    <property type="protein sequence ID" value="ATX71243.1"/>
    <property type="molecule type" value="Genomic_DNA"/>
</dbReference>
<name>A0A1Y0L1N6_9MOLU</name>
<dbReference type="Proteomes" id="UP000231179">
    <property type="component" value="Chromosome"/>
</dbReference>
<dbReference type="GO" id="GO:0005737">
    <property type="term" value="C:cytoplasm"/>
    <property type="evidence" value="ECO:0007669"/>
    <property type="project" value="UniProtKB-SubCell"/>
</dbReference>
<dbReference type="InterPro" id="IPR002178">
    <property type="entry name" value="PTS_EIIA_type-2_dom"/>
</dbReference>
<evidence type="ECO:0000256" key="7">
    <source>
        <dbReference type="ARBA" id="ARBA00022777"/>
    </source>
</evidence>
<evidence type="ECO:0000256" key="9">
    <source>
        <dbReference type="ARBA" id="ARBA00041175"/>
    </source>
</evidence>
<dbReference type="RefSeq" id="WP_100254780.1">
    <property type="nucleotide sequence ID" value="NZ_CP015819.1"/>
</dbReference>
<evidence type="ECO:0000256" key="5">
    <source>
        <dbReference type="ARBA" id="ARBA00022679"/>
    </source>
</evidence>
<sequence length="157" mass="17350">MAQLDFLQSLIANASIVVQQTCKDWIAAVQLCFEPLIKNQIVKPSYVQGVIDNTNAHGPYYLICPNLAMPHADSKAGALGDGFSLLTLKEPVYFDTHKVSVLIGFAAKNSEVHLEVALPQIVAIFENQEVVEKCAQAQSVDEIIQIIKAIDYFKYLK</sequence>
<evidence type="ECO:0000256" key="1">
    <source>
        <dbReference type="ARBA" id="ARBA00004496"/>
    </source>
</evidence>
<evidence type="ECO:0000313" key="12">
    <source>
        <dbReference type="EMBL" id="ATX71243.1"/>
    </source>
</evidence>
<keyword evidence="7" id="KW-0418">Kinase</keyword>
<evidence type="ECO:0000313" key="13">
    <source>
        <dbReference type="Proteomes" id="UP000231179"/>
    </source>
</evidence>
<keyword evidence="6" id="KW-0598">Phosphotransferase system</keyword>
<organism evidence="12 13">
    <name type="scientific">Spiroplasma clarkii</name>
    <dbReference type="NCBI Taxonomy" id="2139"/>
    <lineage>
        <taxon>Bacteria</taxon>
        <taxon>Bacillati</taxon>
        <taxon>Mycoplasmatota</taxon>
        <taxon>Mollicutes</taxon>
        <taxon>Entomoplasmatales</taxon>
        <taxon>Spiroplasmataceae</taxon>
        <taxon>Spiroplasma</taxon>
    </lineage>
</organism>
<evidence type="ECO:0000256" key="3">
    <source>
        <dbReference type="ARBA" id="ARBA00022490"/>
    </source>
</evidence>
<keyword evidence="13" id="KW-1185">Reference proteome</keyword>
<evidence type="ECO:0000256" key="8">
    <source>
        <dbReference type="ARBA" id="ARBA00037387"/>
    </source>
</evidence>
<dbReference type="OrthoDB" id="1634238at2"/>
<dbReference type="Pfam" id="PF00359">
    <property type="entry name" value="PTS_EIIA_2"/>
    <property type="match status" value="1"/>
</dbReference>
<accession>A0A1Y0L1N6</accession>
<feature type="domain" description="PTS EIIA type-2" evidence="11">
    <location>
        <begin position="9"/>
        <end position="150"/>
    </location>
</feature>
<evidence type="ECO:0000256" key="10">
    <source>
        <dbReference type="ARBA" id="ARBA00042072"/>
    </source>
</evidence>
<keyword evidence="5" id="KW-0808">Transferase</keyword>
<keyword evidence="3" id="KW-0963">Cytoplasm</keyword>
<dbReference type="PANTHER" id="PTHR36203:SF1">
    <property type="entry name" value="ASCORBATE-SPECIFIC PTS SYSTEM EIIA COMPONENT"/>
    <property type="match status" value="1"/>
</dbReference>
<evidence type="ECO:0000256" key="2">
    <source>
        <dbReference type="ARBA" id="ARBA00022448"/>
    </source>
</evidence>
<dbReference type="InterPro" id="IPR016152">
    <property type="entry name" value="PTrfase/Anion_transptr"/>
</dbReference>
<dbReference type="GO" id="GO:0009401">
    <property type="term" value="P:phosphoenolpyruvate-dependent sugar phosphotransferase system"/>
    <property type="evidence" value="ECO:0007669"/>
    <property type="project" value="UniProtKB-KW"/>
</dbReference>
<comment type="subcellular location">
    <subcellularLocation>
        <location evidence="1">Cytoplasm</location>
    </subcellularLocation>
</comment>
<evidence type="ECO:0000256" key="4">
    <source>
        <dbReference type="ARBA" id="ARBA00022553"/>
    </source>
</evidence>
<dbReference type="CDD" id="cd00211">
    <property type="entry name" value="PTS_IIA_fru"/>
    <property type="match status" value="1"/>
</dbReference>
<keyword evidence="4" id="KW-0597">Phosphoprotein</keyword>
<dbReference type="SUPFAM" id="SSF55804">
    <property type="entry name" value="Phoshotransferase/anion transport protein"/>
    <property type="match status" value="1"/>
</dbReference>
<dbReference type="InterPro" id="IPR051351">
    <property type="entry name" value="Ascorbate-PTS_EIIA_comp"/>
</dbReference>
<dbReference type="PANTHER" id="PTHR36203">
    <property type="entry name" value="ASCORBATE-SPECIFIC PTS SYSTEM EIIA COMPONENT"/>
    <property type="match status" value="1"/>
</dbReference>
<dbReference type="AlphaFoldDB" id="A0A1Y0L1N6"/>
<dbReference type="PROSITE" id="PS51094">
    <property type="entry name" value="PTS_EIIA_TYPE_2"/>
    <property type="match status" value="1"/>
</dbReference>
<keyword evidence="2" id="KW-0813">Transport</keyword>
<evidence type="ECO:0000259" key="11">
    <source>
        <dbReference type="PROSITE" id="PS51094"/>
    </source>
</evidence>
<dbReference type="Gene3D" id="3.40.930.10">
    <property type="entry name" value="Mannitol-specific EII, Chain A"/>
    <property type="match status" value="1"/>
</dbReference>
<reference evidence="12 13" key="1">
    <citation type="submission" date="2017-11" db="EMBL/GenBank/DDBJ databases">
        <title>Complete genome sequence of Spiroplasma clarkii CN-5 (DSM 19994).</title>
        <authorList>
            <person name="Tsai Y.-M."/>
            <person name="Chang A."/>
            <person name="Lo W.-S."/>
            <person name="Kuo C.-H."/>
        </authorList>
    </citation>
    <scope>NUCLEOTIDE SEQUENCE [LARGE SCALE GENOMIC DNA]</scope>
    <source>
        <strain evidence="12 13">CN-5</strain>
    </source>
</reference>
<dbReference type="GO" id="GO:0016301">
    <property type="term" value="F:kinase activity"/>
    <property type="evidence" value="ECO:0007669"/>
    <property type="project" value="UniProtKB-KW"/>
</dbReference>
<comment type="function">
    <text evidence="8">The phosphoenolpyruvate-dependent sugar phosphotransferase system (sugar PTS), a major carbohydrate active transport system, catalyzes the phosphorylation of incoming sugar substrates concomitantly with their translocation across the cell membrane. The enzyme II UlaABC PTS system is involved in ascorbate transport.</text>
</comment>
<evidence type="ECO:0000256" key="6">
    <source>
        <dbReference type="ARBA" id="ARBA00022683"/>
    </source>
</evidence>
<gene>
    <name evidence="12" type="primary">sgaA</name>
    <name evidence="12" type="ORF">SCLAR_v1c09370</name>
</gene>
<dbReference type="KEGG" id="scla:SCLARK_001369"/>